<dbReference type="Proteomes" id="UP000295304">
    <property type="component" value="Unassembled WGS sequence"/>
</dbReference>
<accession>A0A4R3JG27</accession>
<reference evidence="2 3" key="1">
    <citation type="submission" date="2019-03" db="EMBL/GenBank/DDBJ databases">
        <title>Genomic Encyclopedia of Type Strains, Phase IV (KMG-IV): sequencing the most valuable type-strain genomes for metagenomic binning, comparative biology and taxonomic classification.</title>
        <authorList>
            <person name="Goeker M."/>
        </authorList>
    </citation>
    <scope>NUCLEOTIDE SEQUENCE [LARGE SCALE GENOMIC DNA]</scope>
    <source>
        <strain evidence="2 3">DSM 101688</strain>
    </source>
</reference>
<dbReference type="AlphaFoldDB" id="A0A4R3JG27"/>
<name>A0A4R3JG27_9PROT</name>
<keyword evidence="3" id="KW-1185">Reference proteome</keyword>
<sequence>MDSRLLLERTVPGDRPTDPTARTAKRGAEFESRATTRGAAFSFSDFIDIINPLQHIPFISNLYRNLTGDTIRPGPRIVGDGLFGGPIGLVASILDAGVQQVTGEGLGTRTLSLLGLEPGDSGATAGAHLAKHADPGRAPKEDFTDIAVSDWARGEIAYREGLRAAANAQTPHIVGATAQMHRRTPSGAPPSTAPDASMAQIISNANQKISPQNPANTGGRPTAAMLGGVVQYEKAAQTRAIAIPPIVDVLN</sequence>
<gene>
    <name evidence="2" type="ORF">EDD55_101173</name>
</gene>
<organism evidence="2 3">
    <name type="scientific">Varunaivibrio sulfuroxidans</name>
    <dbReference type="NCBI Taxonomy" id="1773489"/>
    <lineage>
        <taxon>Bacteria</taxon>
        <taxon>Pseudomonadati</taxon>
        <taxon>Pseudomonadota</taxon>
        <taxon>Alphaproteobacteria</taxon>
        <taxon>Rhodospirillales</taxon>
        <taxon>Magnetovibrionaceae</taxon>
        <taxon>Varunaivibrio</taxon>
    </lineage>
</organism>
<proteinExistence type="predicted"/>
<comment type="caution">
    <text evidence="2">The sequence shown here is derived from an EMBL/GenBank/DDBJ whole genome shotgun (WGS) entry which is preliminary data.</text>
</comment>
<dbReference type="EMBL" id="SLZW01000001">
    <property type="protein sequence ID" value="TCS64842.1"/>
    <property type="molecule type" value="Genomic_DNA"/>
</dbReference>
<evidence type="ECO:0000313" key="3">
    <source>
        <dbReference type="Proteomes" id="UP000295304"/>
    </source>
</evidence>
<evidence type="ECO:0000313" key="2">
    <source>
        <dbReference type="EMBL" id="TCS64842.1"/>
    </source>
</evidence>
<feature type="compositionally biased region" description="Basic and acidic residues" evidence="1">
    <location>
        <begin position="1"/>
        <end position="17"/>
    </location>
</feature>
<evidence type="ECO:0000256" key="1">
    <source>
        <dbReference type="SAM" id="MobiDB-lite"/>
    </source>
</evidence>
<protein>
    <submittedName>
        <fullName evidence="2">Uncharacterized protein</fullName>
    </submittedName>
</protein>
<feature type="region of interest" description="Disordered" evidence="1">
    <location>
        <begin position="1"/>
        <end position="31"/>
    </location>
</feature>